<evidence type="ECO:0000256" key="5">
    <source>
        <dbReference type="ARBA" id="ARBA00023125"/>
    </source>
</evidence>
<evidence type="ECO:0000259" key="8">
    <source>
        <dbReference type="Pfam" id="PF01028"/>
    </source>
</evidence>
<keyword evidence="11" id="KW-1185">Reference proteome</keyword>
<dbReference type="InterPro" id="IPR035447">
    <property type="entry name" value="DNA_topo_I_N_sf"/>
</dbReference>
<evidence type="ECO:0000259" key="9">
    <source>
        <dbReference type="Pfam" id="PF21338"/>
    </source>
</evidence>
<organism evidence="10 11">
    <name type="scientific">Promicromonospora kroppenstedtii</name>
    <dbReference type="NCBI Taxonomy" id="440482"/>
    <lineage>
        <taxon>Bacteria</taxon>
        <taxon>Bacillati</taxon>
        <taxon>Actinomycetota</taxon>
        <taxon>Actinomycetes</taxon>
        <taxon>Micrococcales</taxon>
        <taxon>Promicromonosporaceae</taxon>
        <taxon>Promicromonospora</taxon>
    </lineage>
</organism>
<accession>A0ABW7XN87</accession>
<dbReference type="SUPFAM" id="SSF56349">
    <property type="entry name" value="DNA breaking-rejoining enzymes"/>
    <property type="match status" value="1"/>
</dbReference>
<evidence type="ECO:0000256" key="6">
    <source>
        <dbReference type="ARBA" id="ARBA00023235"/>
    </source>
</evidence>
<dbReference type="PRINTS" id="PR00416">
    <property type="entry name" value="EUTPISMRASEI"/>
</dbReference>
<dbReference type="EC" id="5.6.2.1" evidence="3"/>
<evidence type="ECO:0000256" key="3">
    <source>
        <dbReference type="ARBA" id="ARBA00012891"/>
    </source>
</evidence>
<evidence type="ECO:0000313" key="11">
    <source>
        <dbReference type="Proteomes" id="UP001611580"/>
    </source>
</evidence>
<dbReference type="Gene3D" id="1.10.132.120">
    <property type="match status" value="1"/>
</dbReference>
<name>A0ABW7XN87_9MICO</name>
<dbReference type="InterPro" id="IPR011010">
    <property type="entry name" value="DNA_brk_join_enz"/>
</dbReference>
<dbReference type="InterPro" id="IPR001631">
    <property type="entry name" value="TopoI"/>
</dbReference>
<dbReference type="Pfam" id="PF01028">
    <property type="entry name" value="Topoisom_I"/>
    <property type="match status" value="1"/>
</dbReference>
<dbReference type="InterPro" id="IPR014711">
    <property type="entry name" value="TopoI_cat_a-hlx-sub_euk"/>
</dbReference>
<sequence length="336" mass="37448">MQEPVGNGLTHSCDADPGIHRRRRGRGFSYTDDGGDRVTDQETLDRIRALVIPPAWTDVWICADATGHVQATGRDAKNRKQYLYHPRWRRYRDAAKFEELAGFGEALPALRKQVDADMGLSRLSLDRVSATVVRLLDETLIRVGNDEYVRSGESYGLTTLRNRHATVGGAEVRFRFQGKSGEPHDVVVHDRRVANIVRRCKELPGQQLLRYVDGDEARDVGSADVNDYLARVTGGDHTAKTFRTWGASAIALGHLRGLEPADQAEHDAQRVEAVKIAADHLHNTPAVCRKSYVHPAILADDRAELDRRIARSGADAVRSSRWMSADERALLRFLSG</sequence>
<reference evidence="10 11" key="1">
    <citation type="submission" date="2024-10" db="EMBL/GenBank/DDBJ databases">
        <title>The Natural Products Discovery Center: Release of the First 8490 Sequenced Strains for Exploring Actinobacteria Biosynthetic Diversity.</title>
        <authorList>
            <person name="Kalkreuter E."/>
            <person name="Kautsar S.A."/>
            <person name="Yang D."/>
            <person name="Bader C.D."/>
            <person name="Teijaro C.N."/>
            <person name="Fluegel L."/>
            <person name="Davis C.M."/>
            <person name="Simpson J.R."/>
            <person name="Lauterbach L."/>
            <person name="Steele A.D."/>
            <person name="Gui C."/>
            <person name="Meng S."/>
            <person name="Li G."/>
            <person name="Viehrig K."/>
            <person name="Ye F."/>
            <person name="Su P."/>
            <person name="Kiefer A.F."/>
            <person name="Nichols A."/>
            <person name="Cepeda A.J."/>
            <person name="Yan W."/>
            <person name="Fan B."/>
            <person name="Jiang Y."/>
            <person name="Adhikari A."/>
            <person name="Zheng C.-J."/>
            <person name="Schuster L."/>
            <person name="Cowan T.M."/>
            <person name="Smanski M.J."/>
            <person name="Chevrette M.G."/>
            <person name="De Carvalho L.P.S."/>
            <person name="Shen B."/>
        </authorList>
    </citation>
    <scope>NUCLEOTIDE SEQUENCE [LARGE SCALE GENOMIC DNA]</scope>
    <source>
        <strain evidence="10 11">NPDC019481</strain>
    </source>
</reference>
<dbReference type="PROSITE" id="PS52038">
    <property type="entry name" value="TOPO_IB_2"/>
    <property type="match status" value="1"/>
</dbReference>
<dbReference type="Pfam" id="PF21338">
    <property type="entry name" value="Top1B_N_bact"/>
    <property type="match status" value="1"/>
</dbReference>
<dbReference type="EMBL" id="JBIRYI010000012">
    <property type="protein sequence ID" value="MFI2488997.1"/>
    <property type="molecule type" value="Genomic_DNA"/>
</dbReference>
<dbReference type="Proteomes" id="UP001611580">
    <property type="component" value="Unassembled WGS sequence"/>
</dbReference>
<proteinExistence type="inferred from homology"/>
<keyword evidence="4" id="KW-0799">Topoisomerase</keyword>
<dbReference type="InterPro" id="IPR049331">
    <property type="entry name" value="Top1B_N_bact"/>
</dbReference>
<evidence type="ECO:0000256" key="4">
    <source>
        <dbReference type="ARBA" id="ARBA00023029"/>
    </source>
</evidence>
<dbReference type="RefSeq" id="WP_397406077.1">
    <property type="nucleotide sequence ID" value="NZ_JBIRYI010000012.1"/>
</dbReference>
<protein>
    <recommendedName>
        <fullName evidence="3">DNA topoisomerase</fullName>
        <ecNumber evidence="3">5.6.2.1</ecNumber>
    </recommendedName>
</protein>
<dbReference type="Gene3D" id="3.90.15.10">
    <property type="entry name" value="Topoisomerase I, Chain A, domain 3"/>
    <property type="match status" value="1"/>
</dbReference>
<comment type="catalytic activity">
    <reaction evidence="1">
        <text>ATP-independent breakage of single-stranded DNA, followed by passage and rejoining.</text>
        <dbReference type="EC" id="5.6.2.1"/>
    </reaction>
</comment>
<evidence type="ECO:0000256" key="7">
    <source>
        <dbReference type="SAM" id="MobiDB-lite"/>
    </source>
</evidence>
<dbReference type="SUPFAM" id="SSF55869">
    <property type="entry name" value="DNA topoisomerase I domain"/>
    <property type="match status" value="1"/>
</dbReference>
<keyword evidence="6" id="KW-0413">Isomerase</keyword>
<evidence type="ECO:0000256" key="2">
    <source>
        <dbReference type="ARBA" id="ARBA00006645"/>
    </source>
</evidence>
<comment type="caution">
    <text evidence="10">The sequence shown here is derived from an EMBL/GenBank/DDBJ whole genome shotgun (WGS) entry which is preliminary data.</text>
</comment>
<gene>
    <name evidence="10" type="ORF">ACH47X_18960</name>
</gene>
<evidence type="ECO:0000256" key="1">
    <source>
        <dbReference type="ARBA" id="ARBA00000213"/>
    </source>
</evidence>
<keyword evidence="5" id="KW-0238">DNA-binding</keyword>
<feature type="domain" description="DNA topoisomerase IB N-terminal" evidence="9">
    <location>
        <begin position="27"/>
        <end position="75"/>
    </location>
</feature>
<evidence type="ECO:0000313" key="10">
    <source>
        <dbReference type="EMBL" id="MFI2488997.1"/>
    </source>
</evidence>
<dbReference type="Gene3D" id="3.30.66.10">
    <property type="entry name" value="DNA topoisomerase I domain"/>
    <property type="match status" value="1"/>
</dbReference>
<feature type="domain" description="DNA topoisomerase I catalytic core eukaryotic-type" evidence="8">
    <location>
        <begin position="88"/>
        <end position="296"/>
    </location>
</feature>
<dbReference type="InterPro" id="IPR013500">
    <property type="entry name" value="TopoI_cat_euk"/>
</dbReference>
<comment type="similarity">
    <text evidence="2">Belongs to the type IB topoisomerase family.</text>
</comment>
<feature type="region of interest" description="Disordered" evidence="7">
    <location>
        <begin position="1"/>
        <end position="35"/>
    </location>
</feature>